<reference evidence="2" key="1">
    <citation type="journal article" date="2014" name="Int. J. Syst. Evol. Microbiol.">
        <title>Complete genome sequence of Corynebacterium casei LMG S-19264T (=DSM 44701T), isolated from a smear-ripened cheese.</title>
        <authorList>
            <consortium name="US DOE Joint Genome Institute (JGI-PGF)"/>
            <person name="Walter F."/>
            <person name="Albersmeier A."/>
            <person name="Kalinowski J."/>
            <person name="Ruckert C."/>
        </authorList>
    </citation>
    <scope>NUCLEOTIDE SEQUENCE</scope>
    <source>
        <strain evidence="2">KCTC 12870</strain>
    </source>
</reference>
<accession>A0A8J3DA93</accession>
<dbReference type="Gene3D" id="2.20.28.30">
    <property type="entry name" value="RNA polymerase ii, chain L"/>
    <property type="match status" value="1"/>
</dbReference>
<sequence>MVIEWEDASRDCNMGQIAPKSFIMPIYEYHCPDCKHDVELLVRSSSETPKCPDCGGDHLAKQFSTFAAGGAPTGGDSCAHTGGCGCAHGGMPAGGSCGLN</sequence>
<organism evidence="2 3">
    <name type="scientific">Cerasicoccus arenae</name>
    <dbReference type="NCBI Taxonomy" id="424488"/>
    <lineage>
        <taxon>Bacteria</taxon>
        <taxon>Pseudomonadati</taxon>
        <taxon>Verrucomicrobiota</taxon>
        <taxon>Opitutia</taxon>
        <taxon>Puniceicoccales</taxon>
        <taxon>Cerasicoccaceae</taxon>
        <taxon>Cerasicoccus</taxon>
    </lineage>
</organism>
<proteinExistence type="predicted"/>
<dbReference type="NCBIfam" id="TIGR02605">
    <property type="entry name" value="CxxC_CxxC_SSSS"/>
    <property type="match status" value="1"/>
</dbReference>
<evidence type="ECO:0000313" key="3">
    <source>
        <dbReference type="Proteomes" id="UP000642829"/>
    </source>
</evidence>
<dbReference type="SMART" id="SM00834">
    <property type="entry name" value="CxxC_CXXC_SSSS"/>
    <property type="match status" value="1"/>
</dbReference>
<comment type="caution">
    <text evidence="2">The sequence shown here is derived from an EMBL/GenBank/DDBJ whole genome shotgun (WGS) entry which is preliminary data.</text>
</comment>
<gene>
    <name evidence="2" type="ORF">GCM10007047_07220</name>
</gene>
<dbReference type="EMBL" id="BMXG01000003">
    <property type="protein sequence ID" value="GHB94121.1"/>
    <property type="molecule type" value="Genomic_DNA"/>
</dbReference>
<dbReference type="Proteomes" id="UP000642829">
    <property type="component" value="Unassembled WGS sequence"/>
</dbReference>
<reference evidence="2" key="2">
    <citation type="submission" date="2020-09" db="EMBL/GenBank/DDBJ databases">
        <authorList>
            <person name="Sun Q."/>
            <person name="Kim S."/>
        </authorList>
    </citation>
    <scope>NUCLEOTIDE SEQUENCE</scope>
    <source>
        <strain evidence="2">KCTC 12870</strain>
    </source>
</reference>
<dbReference type="InterPro" id="IPR013429">
    <property type="entry name" value="Regulatory_FmdB_Zinc_ribbon"/>
</dbReference>
<evidence type="ECO:0000313" key="2">
    <source>
        <dbReference type="EMBL" id="GHB94121.1"/>
    </source>
</evidence>
<feature type="domain" description="Putative regulatory protein FmdB zinc ribbon" evidence="1">
    <location>
        <begin position="24"/>
        <end position="64"/>
    </location>
</feature>
<keyword evidence="3" id="KW-1185">Reference proteome</keyword>
<dbReference type="Pfam" id="PF09723">
    <property type="entry name" value="Zn_ribbon_8"/>
    <property type="match status" value="1"/>
</dbReference>
<dbReference type="AlphaFoldDB" id="A0A8J3DA93"/>
<protein>
    <recommendedName>
        <fullName evidence="1">Putative regulatory protein FmdB zinc ribbon domain-containing protein</fullName>
    </recommendedName>
</protein>
<name>A0A8J3DA93_9BACT</name>
<evidence type="ECO:0000259" key="1">
    <source>
        <dbReference type="SMART" id="SM00834"/>
    </source>
</evidence>